<reference evidence="9 10" key="1">
    <citation type="submission" date="2020-07" db="EMBL/GenBank/DDBJ databases">
        <title>Genomic Encyclopedia of Type Strains, Phase IV (KMG-IV): sequencing the most valuable type-strain genomes for metagenomic binning, comparative biology and taxonomic classification.</title>
        <authorList>
            <person name="Goeker M."/>
        </authorList>
    </citation>
    <scope>NUCLEOTIDE SEQUENCE [LARGE SCALE GENOMIC DNA]</scope>
    <source>
        <strain evidence="9 10">DSM 45533</strain>
    </source>
</reference>
<dbReference type="InterPro" id="IPR052704">
    <property type="entry name" value="ECF_Sigma-70_Domain"/>
</dbReference>
<accession>A0A7W0CK02</accession>
<gene>
    <name evidence="9" type="ORF">HNR30_003823</name>
</gene>
<dbReference type="AlphaFoldDB" id="A0A7W0CK02"/>
<dbReference type="RefSeq" id="WP_181611240.1">
    <property type="nucleotide sequence ID" value="NZ_BAABAM010000003.1"/>
</dbReference>
<evidence type="ECO:0000259" key="7">
    <source>
        <dbReference type="Pfam" id="PF08281"/>
    </source>
</evidence>
<dbReference type="SUPFAM" id="SSF54427">
    <property type="entry name" value="NTF2-like"/>
    <property type="match status" value="1"/>
</dbReference>
<dbReference type="InterPro" id="IPR032710">
    <property type="entry name" value="NTF2-like_dom_sf"/>
</dbReference>
<keyword evidence="4" id="KW-0731">Sigma factor</keyword>
<feature type="domain" description="RNA polymerase sigma factor 70 region 4 type 2" evidence="7">
    <location>
        <begin position="118"/>
        <end position="170"/>
    </location>
</feature>
<dbReference type="InterPro" id="IPR013325">
    <property type="entry name" value="RNA_pol_sigma_r2"/>
</dbReference>
<dbReference type="GO" id="GO:0003677">
    <property type="term" value="F:DNA binding"/>
    <property type="evidence" value="ECO:0007669"/>
    <property type="project" value="InterPro"/>
</dbReference>
<dbReference type="Pfam" id="PF12680">
    <property type="entry name" value="SnoaL_2"/>
    <property type="match status" value="1"/>
</dbReference>
<dbReference type="SUPFAM" id="SSF88659">
    <property type="entry name" value="Sigma3 and sigma4 domains of RNA polymerase sigma factors"/>
    <property type="match status" value="1"/>
</dbReference>
<dbReference type="Proteomes" id="UP000530928">
    <property type="component" value="Unassembled WGS sequence"/>
</dbReference>
<evidence type="ECO:0000259" key="8">
    <source>
        <dbReference type="Pfam" id="PF12680"/>
    </source>
</evidence>
<dbReference type="Gene3D" id="3.10.450.50">
    <property type="match status" value="1"/>
</dbReference>
<evidence type="ECO:0000313" key="9">
    <source>
        <dbReference type="EMBL" id="MBA2892469.1"/>
    </source>
</evidence>
<keyword evidence="3" id="KW-0805">Transcription regulation</keyword>
<evidence type="ECO:0000256" key="3">
    <source>
        <dbReference type="ARBA" id="ARBA00023015"/>
    </source>
</evidence>
<evidence type="ECO:0000256" key="1">
    <source>
        <dbReference type="ARBA" id="ARBA00010641"/>
    </source>
</evidence>
<dbReference type="InterPro" id="IPR036388">
    <property type="entry name" value="WH-like_DNA-bd_sf"/>
</dbReference>
<feature type="domain" description="SnoaL-like" evidence="8">
    <location>
        <begin position="184"/>
        <end position="254"/>
    </location>
</feature>
<dbReference type="Pfam" id="PF08281">
    <property type="entry name" value="Sigma70_r4_2"/>
    <property type="match status" value="1"/>
</dbReference>
<evidence type="ECO:0000313" key="10">
    <source>
        <dbReference type="Proteomes" id="UP000530928"/>
    </source>
</evidence>
<feature type="domain" description="RNA polymerase sigma-70 region 2" evidence="6">
    <location>
        <begin position="6"/>
        <end position="70"/>
    </location>
</feature>
<dbReference type="GO" id="GO:0016987">
    <property type="term" value="F:sigma factor activity"/>
    <property type="evidence" value="ECO:0007669"/>
    <property type="project" value="UniProtKB-KW"/>
</dbReference>
<dbReference type="PANTHER" id="PTHR30173">
    <property type="entry name" value="SIGMA 19 FACTOR"/>
    <property type="match status" value="1"/>
</dbReference>
<dbReference type="GO" id="GO:0006352">
    <property type="term" value="P:DNA-templated transcription initiation"/>
    <property type="evidence" value="ECO:0007669"/>
    <property type="project" value="InterPro"/>
</dbReference>
<dbReference type="InterPro" id="IPR013249">
    <property type="entry name" value="RNA_pol_sigma70_r4_t2"/>
</dbReference>
<keyword evidence="5" id="KW-0804">Transcription</keyword>
<sequence>MTDVLEHHRQALTGYCYRMLGSPFEAEDAVQETLVRAWRTFDESRGPLKAWLFRIATTVCLDMLRGAQRRARALDLAAPSRPGTPLGPPLPESSWVLPIPDDRLDPAELAVARESVRLAFVAALQHLPARQRAALILRDVLAFSAAETAELIGTSVAAANSALQRARAALPATPEAEPVDEDLVERYLDAFMRNDVDTLVKLLHADATMTMPPFAWWLRGRDDLEAVLRLSGTPCHDNRFVPAMANGGRVFGQYLPDGTPFALLMLETRGGLVVGSSTYLDAERIFPLFDEFRAAAS</sequence>
<evidence type="ECO:0000259" key="6">
    <source>
        <dbReference type="Pfam" id="PF04542"/>
    </source>
</evidence>
<name>A0A7W0CK02_9ACTN</name>
<dbReference type="InterPro" id="IPR014284">
    <property type="entry name" value="RNA_pol_sigma-70_dom"/>
</dbReference>
<comment type="similarity">
    <text evidence="1">Belongs to the sigma-70 factor family. ECF subfamily.</text>
</comment>
<dbReference type="NCBIfam" id="TIGR02960">
    <property type="entry name" value="SigX5"/>
    <property type="match status" value="1"/>
</dbReference>
<comment type="subunit">
    <text evidence="2">Interacts transiently with the RNA polymerase catalytic core formed by RpoA, RpoB, RpoC and RpoZ (2 alpha, 1 beta, 1 beta' and 1 omega subunit) to form the RNA polymerase holoenzyme that can initiate transcription.</text>
</comment>
<dbReference type="CDD" id="cd06171">
    <property type="entry name" value="Sigma70_r4"/>
    <property type="match status" value="1"/>
</dbReference>
<organism evidence="9 10">
    <name type="scientific">Nonomuraea soli</name>
    <dbReference type="NCBI Taxonomy" id="1032476"/>
    <lineage>
        <taxon>Bacteria</taxon>
        <taxon>Bacillati</taxon>
        <taxon>Actinomycetota</taxon>
        <taxon>Actinomycetes</taxon>
        <taxon>Streptosporangiales</taxon>
        <taxon>Streptosporangiaceae</taxon>
        <taxon>Nonomuraea</taxon>
    </lineage>
</organism>
<dbReference type="PANTHER" id="PTHR30173:SF36">
    <property type="entry name" value="ECF RNA POLYMERASE SIGMA FACTOR SIGJ"/>
    <property type="match status" value="1"/>
</dbReference>
<dbReference type="InterPro" id="IPR014305">
    <property type="entry name" value="RNA_pol_sigma-G_actinobac"/>
</dbReference>
<dbReference type="Gene3D" id="1.10.1740.10">
    <property type="match status" value="1"/>
</dbReference>
<dbReference type="NCBIfam" id="TIGR02937">
    <property type="entry name" value="sigma70-ECF"/>
    <property type="match status" value="1"/>
</dbReference>
<evidence type="ECO:0000256" key="5">
    <source>
        <dbReference type="ARBA" id="ARBA00023163"/>
    </source>
</evidence>
<dbReference type="NCBIfam" id="NF006089">
    <property type="entry name" value="PRK08241.1"/>
    <property type="match status" value="1"/>
</dbReference>
<evidence type="ECO:0000256" key="4">
    <source>
        <dbReference type="ARBA" id="ARBA00023082"/>
    </source>
</evidence>
<keyword evidence="10" id="KW-1185">Reference proteome</keyword>
<protein>
    <submittedName>
        <fullName evidence="9">RNA polymerase sigma-70 factor (ECF subfamily)</fullName>
    </submittedName>
</protein>
<comment type="caution">
    <text evidence="9">The sequence shown here is derived from an EMBL/GenBank/DDBJ whole genome shotgun (WGS) entry which is preliminary data.</text>
</comment>
<dbReference type="Pfam" id="PF04542">
    <property type="entry name" value="Sigma70_r2"/>
    <property type="match status" value="1"/>
</dbReference>
<proteinExistence type="inferred from homology"/>
<dbReference type="InterPro" id="IPR007627">
    <property type="entry name" value="RNA_pol_sigma70_r2"/>
</dbReference>
<dbReference type="InterPro" id="IPR037401">
    <property type="entry name" value="SnoaL-like"/>
</dbReference>
<dbReference type="Gene3D" id="1.10.10.10">
    <property type="entry name" value="Winged helix-like DNA-binding domain superfamily/Winged helix DNA-binding domain"/>
    <property type="match status" value="1"/>
</dbReference>
<dbReference type="EMBL" id="JACDUR010000004">
    <property type="protein sequence ID" value="MBA2892469.1"/>
    <property type="molecule type" value="Genomic_DNA"/>
</dbReference>
<evidence type="ECO:0000256" key="2">
    <source>
        <dbReference type="ARBA" id="ARBA00011344"/>
    </source>
</evidence>
<dbReference type="InterPro" id="IPR013324">
    <property type="entry name" value="RNA_pol_sigma_r3/r4-like"/>
</dbReference>
<dbReference type="SUPFAM" id="SSF88946">
    <property type="entry name" value="Sigma2 domain of RNA polymerase sigma factors"/>
    <property type="match status" value="1"/>
</dbReference>